<protein>
    <submittedName>
        <fullName evidence="3">Putative endonuclease</fullName>
    </submittedName>
</protein>
<feature type="domain" description="GIY-YIG" evidence="2">
    <location>
        <begin position="1"/>
        <end position="73"/>
    </location>
</feature>
<dbReference type="PROSITE" id="PS50164">
    <property type="entry name" value="GIY_YIG"/>
    <property type="match status" value="1"/>
</dbReference>
<dbReference type="Gene3D" id="3.40.1440.10">
    <property type="entry name" value="GIY-YIG endonuclease"/>
    <property type="match status" value="1"/>
</dbReference>
<evidence type="ECO:0000256" key="1">
    <source>
        <dbReference type="ARBA" id="ARBA00007435"/>
    </source>
</evidence>
<dbReference type="PANTHER" id="PTHR34477">
    <property type="entry name" value="UPF0213 PROTEIN YHBQ"/>
    <property type="match status" value="1"/>
</dbReference>
<dbReference type="Proteomes" id="UP000294830">
    <property type="component" value="Unassembled WGS sequence"/>
</dbReference>
<dbReference type="PANTHER" id="PTHR34477:SF1">
    <property type="entry name" value="UPF0213 PROTEIN YHBQ"/>
    <property type="match status" value="1"/>
</dbReference>
<dbReference type="AlphaFoldDB" id="A0A4R2ETD0"/>
<dbReference type="Pfam" id="PF01541">
    <property type="entry name" value="GIY-YIG"/>
    <property type="match status" value="1"/>
</dbReference>
<evidence type="ECO:0000313" key="3">
    <source>
        <dbReference type="EMBL" id="TCN72211.1"/>
    </source>
</evidence>
<comment type="caution">
    <text evidence="3">The sequence shown here is derived from an EMBL/GenBank/DDBJ whole genome shotgun (WGS) entry which is preliminary data.</text>
</comment>
<dbReference type="InterPro" id="IPR035901">
    <property type="entry name" value="GIY-YIG_endonuc_sf"/>
</dbReference>
<keyword evidence="3" id="KW-0540">Nuclease</keyword>
<name>A0A4R2ETD0_9BACT</name>
<accession>A0A4R2ETD0</accession>
<dbReference type="CDD" id="cd10456">
    <property type="entry name" value="GIY-YIG_UPF0213"/>
    <property type="match status" value="1"/>
</dbReference>
<dbReference type="SUPFAM" id="SSF82771">
    <property type="entry name" value="GIY-YIG endonuclease"/>
    <property type="match status" value="1"/>
</dbReference>
<keyword evidence="4" id="KW-1185">Reference proteome</keyword>
<dbReference type="InterPro" id="IPR050190">
    <property type="entry name" value="UPF0213_domain"/>
</dbReference>
<dbReference type="EMBL" id="SLWB01000002">
    <property type="protein sequence ID" value="TCN72211.1"/>
    <property type="molecule type" value="Genomic_DNA"/>
</dbReference>
<dbReference type="GO" id="GO:0004519">
    <property type="term" value="F:endonuclease activity"/>
    <property type="evidence" value="ECO:0007669"/>
    <property type="project" value="UniProtKB-KW"/>
</dbReference>
<dbReference type="InterPro" id="IPR000305">
    <property type="entry name" value="GIY-YIG_endonuc"/>
</dbReference>
<keyword evidence="3" id="KW-0255">Endonuclease</keyword>
<evidence type="ECO:0000313" key="4">
    <source>
        <dbReference type="Proteomes" id="UP000294830"/>
    </source>
</evidence>
<organism evidence="3 4">
    <name type="scientific">Acetobacteroides hydrogenigenes</name>
    <dbReference type="NCBI Taxonomy" id="979970"/>
    <lineage>
        <taxon>Bacteria</taxon>
        <taxon>Pseudomonadati</taxon>
        <taxon>Bacteroidota</taxon>
        <taxon>Bacteroidia</taxon>
        <taxon>Bacteroidales</taxon>
        <taxon>Rikenellaceae</taxon>
        <taxon>Acetobacteroides</taxon>
    </lineage>
</organism>
<evidence type="ECO:0000259" key="2">
    <source>
        <dbReference type="PROSITE" id="PS50164"/>
    </source>
</evidence>
<sequence>MYILECANGLYYTGSTNDIERRLSEHQNGEGANFTKKNLPVKLVYFEEFNRIDEAYYREKQIQNWSHKKKKALIESKPQNLHDLAICQNKSHFRNRE</sequence>
<comment type="similarity">
    <text evidence="1">Belongs to the UPF0213 family.</text>
</comment>
<gene>
    <name evidence="3" type="ORF">CLV25_102174</name>
</gene>
<keyword evidence="3" id="KW-0378">Hydrolase</keyword>
<reference evidence="3 4" key="1">
    <citation type="submission" date="2019-03" db="EMBL/GenBank/DDBJ databases">
        <title>Genomic Encyclopedia of Archaeal and Bacterial Type Strains, Phase II (KMG-II): from individual species to whole genera.</title>
        <authorList>
            <person name="Goeker M."/>
        </authorList>
    </citation>
    <scope>NUCLEOTIDE SEQUENCE [LARGE SCALE GENOMIC DNA]</scope>
    <source>
        <strain evidence="3 4">RL-C</strain>
    </source>
</reference>
<proteinExistence type="inferred from homology"/>